<gene>
    <name evidence="1" type="ORF">NEE01_17935</name>
</gene>
<dbReference type="Proteomes" id="UP001165565">
    <property type="component" value="Unassembled WGS sequence"/>
</dbReference>
<proteinExistence type="predicted"/>
<comment type="caution">
    <text evidence="1">The sequence shown here is derived from an EMBL/GenBank/DDBJ whole genome shotgun (WGS) entry which is preliminary data.</text>
</comment>
<accession>A0AA41Z9Z5</accession>
<keyword evidence="2" id="KW-1185">Reference proteome</keyword>
<dbReference type="RefSeq" id="WP_265270308.1">
    <property type="nucleotide sequence ID" value="NZ_JANFAV010000015.1"/>
</dbReference>
<organism evidence="1 2">
    <name type="scientific">Sphingomonas lycopersici</name>
    <dbReference type="NCBI Taxonomy" id="2951807"/>
    <lineage>
        <taxon>Bacteria</taxon>
        <taxon>Pseudomonadati</taxon>
        <taxon>Pseudomonadota</taxon>
        <taxon>Alphaproteobacteria</taxon>
        <taxon>Sphingomonadales</taxon>
        <taxon>Sphingomonadaceae</taxon>
        <taxon>Sphingomonas</taxon>
    </lineage>
</organism>
<evidence type="ECO:0000313" key="1">
    <source>
        <dbReference type="EMBL" id="MCW6536662.1"/>
    </source>
</evidence>
<protein>
    <submittedName>
        <fullName evidence="1">VOC family protein</fullName>
    </submittedName>
</protein>
<dbReference type="Gene3D" id="3.10.180.10">
    <property type="entry name" value="2,3-Dihydroxybiphenyl 1,2-Dioxygenase, domain 1"/>
    <property type="match status" value="1"/>
</dbReference>
<evidence type="ECO:0000313" key="2">
    <source>
        <dbReference type="Proteomes" id="UP001165565"/>
    </source>
</evidence>
<dbReference type="AlphaFoldDB" id="A0AA41Z9Z5"/>
<dbReference type="Pfam" id="PF13669">
    <property type="entry name" value="Glyoxalase_4"/>
    <property type="match status" value="1"/>
</dbReference>
<dbReference type="SUPFAM" id="SSF54593">
    <property type="entry name" value="Glyoxalase/Bleomycin resistance protein/Dihydroxybiphenyl dioxygenase"/>
    <property type="match status" value="1"/>
</dbReference>
<dbReference type="InterPro" id="IPR029068">
    <property type="entry name" value="Glyas_Bleomycin-R_OHBP_Dase"/>
</dbReference>
<reference evidence="1" key="1">
    <citation type="submission" date="2022-06" db="EMBL/GenBank/DDBJ databases">
        <title>Sphingomonas sp. nov. isolated from rhizosphere soil of tomato.</title>
        <authorList>
            <person name="Dong H."/>
            <person name="Gao R."/>
        </authorList>
    </citation>
    <scope>NUCLEOTIDE SEQUENCE</scope>
    <source>
        <strain evidence="1">MMSM24</strain>
    </source>
</reference>
<name>A0AA41Z9Z5_9SPHN</name>
<sequence length="179" mass="19801">MDLGFGQTLGGIMQTAFVVEDLRASIDHFVRDCRAGPFFVLEHFLAPDQCYRGEPSRADVTIAMGFAGHMQIELIQPLDDNPSVYRETIDRRGYGFHHFGIACADVDADLGRYQACGYQLAFRAAVPTGGAVAYLEGGDVAAPAFLELLPATPAMNEHFTRFWRASRAWDGRDPVRPFL</sequence>
<dbReference type="EMBL" id="JANFAV010000015">
    <property type="protein sequence ID" value="MCW6536662.1"/>
    <property type="molecule type" value="Genomic_DNA"/>
</dbReference>